<dbReference type="EMBL" id="NVMX01000353">
    <property type="protein sequence ID" value="PDZ93869.1"/>
    <property type="molecule type" value="Genomic_DNA"/>
</dbReference>
<evidence type="ECO:0000256" key="1">
    <source>
        <dbReference type="SAM" id="MobiDB-lite"/>
    </source>
</evidence>
<organism evidence="2 3">
    <name type="scientific">Bacillus cereus</name>
    <dbReference type="NCBI Taxonomy" id="1396"/>
    <lineage>
        <taxon>Bacteria</taxon>
        <taxon>Bacillati</taxon>
        <taxon>Bacillota</taxon>
        <taxon>Bacilli</taxon>
        <taxon>Bacillales</taxon>
        <taxon>Bacillaceae</taxon>
        <taxon>Bacillus</taxon>
        <taxon>Bacillus cereus group</taxon>
    </lineage>
</organism>
<proteinExistence type="predicted"/>
<name>A0A9X6SRM0_BACCE</name>
<protein>
    <submittedName>
        <fullName evidence="2">Uncharacterized protein</fullName>
    </submittedName>
</protein>
<accession>A0A9X6SRM0</accession>
<dbReference type="AlphaFoldDB" id="A0A9X6SRM0"/>
<gene>
    <name evidence="2" type="ORF">CON36_36895</name>
</gene>
<feature type="non-terminal residue" evidence="2">
    <location>
        <position position="1"/>
    </location>
</feature>
<comment type="caution">
    <text evidence="2">The sequence shown here is derived from an EMBL/GenBank/DDBJ whole genome shotgun (WGS) entry which is preliminary data.</text>
</comment>
<feature type="region of interest" description="Disordered" evidence="1">
    <location>
        <begin position="38"/>
        <end position="68"/>
    </location>
</feature>
<evidence type="ECO:0000313" key="2">
    <source>
        <dbReference type="EMBL" id="PDZ93869.1"/>
    </source>
</evidence>
<dbReference type="RefSeq" id="WP_431306536.1">
    <property type="nucleotide sequence ID" value="NZ_NVMX01000353.1"/>
</dbReference>
<reference evidence="2 3" key="1">
    <citation type="submission" date="2017-09" db="EMBL/GenBank/DDBJ databases">
        <title>Large-scale bioinformatics analysis of Bacillus genomes uncovers conserved roles of natural products in bacterial physiology.</title>
        <authorList>
            <consortium name="Agbiome Team Llc"/>
            <person name="Bleich R.M."/>
            <person name="Grubbs K.J."/>
            <person name="Santa Maria K.C."/>
            <person name="Allen S.E."/>
            <person name="Farag S."/>
            <person name="Shank E.A."/>
            <person name="Bowers A."/>
        </authorList>
    </citation>
    <scope>NUCLEOTIDE SEQUENCE [LARGE SCALE GENOMIC DNA]</scope>
    <source>
        <strain evidence="2 3">AFS092789</strain>
    </source>
</reference>
<dbReference type="Proteomes" id="UP000219922">
    <property type="component" value="Unassembled WGS sequence"/>
</dbReference>
<sequence>DETIPEDTVYVTVVATGFPELNKQVAAPMANNARLVNSLQDRNMERRPVAERAPMMERTPMMEREPVQQPIVEEQYEGNNDFVTKEMNSIFEGLDMPSFMRNLGRN</sequence>
<evidence type="ECO:0000313" key="3">
    <source>
        <dbReference type="Proteomes" id="UP000219922"/>
    </source>
</evidence>